<reference evidence="1" key="2">
    <citation type="journal article" date="2015" name="Fish Shellfish Immunol.">
        <title>Early steps in the European eel (Anguilla anguilla)-Vibrio vulnificus interaction in the gills: Role of the RtxA13 toxin.</title>
        <authorList>
            <person name="Callol A."/>
            <person name="Pajuelo D."/>
            <person name="Ebbesson L."/>
            <person name="Teles M."/>
            <person name="MacKenzie S."/>
            <person name="Amaro C."/>
        </authorList>
    </citation>
    <scope>NUCLEOTIDE SEQUENCE</scope>
</reference>
<evidence type="ECO:0000313" key="1">
    <source>
        <dbReference type="EMBL" id="JAH06654.1"/>
    </source>
</evidence>
<proteinExistence type="predicted"/>
<protein>
    <submittedName>
        <fullName evidence="1">Uncharacterized protein</fullName>
    </submittedName>
</protein>
<dbReference type="AlphaFoldDB" id="A0A0E9PQ55"/>
<sequence length="27" mass="3063">MWTFSLVRCVLLTARRSVSSHAASARR</sequence>
<dbReference type="EMBL" id="GBXM01101923">
    <property type="protein sequence ID" value="JAH06654.1"/>
    <property type="molecule type" value="Transcribed_RNA"/>
</dbReference>
<organism evidence="1">
    <name type="scientific">Anguilla anguilla</name>
    <name type="common">European freshwater eel</name>
    <name type="synonym">Muraena anguilla</name>
    <dbReference type="NCBI Taxonomy" id="7936"/>
    <lineage>
        <taxon>Eukaryota</taxon>
        <taxon>Metazoa</taxon>
        <taxon>Chordata</taxon>
        <taxon>Craniata</taxon>
        <taxon>Vertebrata</taxon>
        <taxon>Euteleostomi</taxon>
        <taxon>Actinopterygii</taxon>
        <taxon>Neopterygii</taxon>
        <taxon>Teleostei</taxon>
        <taxon>Anguilliformes</taxon>
        <taxon>Anguillidae</taxon>
        <taxon>Anguilla</taxon>
    </lineage>
</organism>
<name>A0A0E9PQ55_ANGAN</name>
<accession>A0A0E9PQ55</accession>
<reference evidence="1" key="1">
    <citation type="submission" date="2014-11" db="EMBL/GenBank/DDBJ databases">
        <authorList>
            <person name="Amaro Gonzalez C."/>
        </authorList>
    </citation>
    <scope>NUCLEOTIDE SEQUENCE</scope>
</reference>